<evidence type="ECO:0000313" key="3">
    <source>
        <dbReference type="EMBL" id="WKN39999.1"/>
    </source>
</evidence>
<evidence type="ECO:0000256" key="1">
    <source>
        <dbReference type="SAM" id="MobiDB-lite"/>
    </source>
</evidence>
<accession>A0AA49JJX8</accession>
<feature type="region of interest" description="Disordered" evidence="1">
    <location>
        <begin position="26"/>
        <end position="46"/>
    </location>
</feature>
<sequence length="302" mass="36069">MMRYLFSILILMGIFFSPVLAQDKKEKKTKEEEVEEETTEKTFAPDTSDIFLVDPETQVPLTVNLEAEEEEEEEEKDEKKAKKRKRNVFYDIKTKKGYARSASGGTDIIETFHYLKTFEMPDPYVRDVYWYDTKRKQIRTTHNITKGKALILHGPYQKMTTDNEILEEGIFYKGTKHGRWTKYSTKNILLDKEKYTRGWPRESEITYYDEGVRKKPQEVVPVEYGEKEGYYFYFHPSGRIAVEGEYQQGEKVGIWTEFYDYDRRPKKQIKYSDDPYDEEARPYTMKEWSPEGQVVYEYQKPK</sequence>
<evidence type="ECO:0000256" key="2">
    <source>
        <dbReference type="SAM" id="SignalP"/>
    </source>
</evidence>
<protein>
    <recommendedName>
        <fullName evidence="4">MORN repeat variant</fullName>
    </recommendedName>
</protein>
<feature type="signal peptide" evidence="2">
    <location>
        <begin position="1"/>
        <end position="21"/>
    </location>
</feature>
<reference evidence="3" key="1">
    <citation type="journal article" date="2023" name="Comput. Struct. Biotechnol. J.">
        <title>Discovery of a novel marine Bacteroidetes with a rich repertoire of carbohydrate-active enzymes.</title>
        <authorList>
            <person name="Chen B."/>
            <person name="Liu G."/>
            <person name="Chen Q."/>
            <person name="Wang H."/>
            <person name="Liu L."/>
            <person name="Tang K."/>
        </authorList>
    </citation>
    <scope>NUCLEOTIDE SEQUENCE</scope>
    <source>
        <strain evidence="3">TK19036</strain>
    </source>
</reference>
<evidence type="ECO:0008006" key="4">
    <source>
        <dbReference type="Google" id="ProtNLM"/>
    </source>
</evidence>
<reference evidence="3" key="2">
    <citation type="journal article" date="2024" name="Antonie Van Leeuwenhoek">
        <title>Roseihalotalea indica gen. nov., sp. nov., a halophilic Bacteroidetes from mesopelagic Southwest Indian Ocean with higher carbohydrate metabolic potential.</title>
        <authorList>
            <person name="Chen B."/>
            <person name="Zhang M."/>
            <person name="Lin D."/>
            <person name="Ye J."/>
            <person name="Tang K."/>
        </authorList>
    </citation>
    <scope>NUCLEOTIDE SEQUENCE</scope>
    <source>
        <strain evidence="3">TK19036</strain>
    </source>
</reference>
<dbReference type="SUPFAM" id="SSF82185">
    <property type="entry name" value="Histone H3 K4-specific methyltransferase SET7/9 N-terminal domain"/>
    <property type="match status" value="1"/>
</dbReference>
<dbReference type="Gene3D" id="2.20.110.10">
    <property type="entry name" value="Histone H3 K4-specific methyltransferase SET7/9 N-terminal domain"/>
    <property type="match status" value="1"/>
</dbReference>
<dbReference type="AlphaFoldDB" id="A0AA49JJX8"/>
<gene>
    <name evidence="3" type="ORF">K4G66_15000</name>
</gene>
<keyword evidence="2" id="KW-0732">Signal</keyword>
<name>A0AA49JJX8_9BACT</name>
<dbReference type="EMBL" id="CP120682">
    <property type="protein sequence ID" value="WKN39999.1"/>
    <property type="molecule type" value="Genomic_DNA"/>
</dbReference>
<feature type="chain" id="PRO_5041463735" description="MORN repeat variant" evidence="2">
    <location>
        <begin position="22"/>
        <end position="302"/>
    </location>
</feature>
<organism evidence="3">
    <name type="scientific">Roseihalotalea indica</name>
    <dbReference type="NCBI Taxonomy" id="2867963"/>
    <lineage>
        <taxon>Bacteria</taxon>
        <taxon>Pseudomonadati</taxon>
        <taxon>Bacteroidota</taxon>
        <taxon>Cytophagia</taxon>
        <taxon>Cytophagales</taxon>
        <taxon>Catalimonadaceae</taxon>
        <taxon>Roseihalotalea</taxon>
    </lineage>
</organism>
<proteinExistence type="predicted"/>